<dbReference type="GO" id="GO:0032153">
    <property type="term" value="C:cell division site"/>
    <property type="evidence" value="ECO:0007669"/>
    <property type="project" value="UniProtKB-UniRule"/>
</dbReference>
<evidence type="ECO:0000256" key="4">
    <source>
        <dbReference type="ARBA" id="ARBA00023306"/>
    </source>
</evidence>
<dbReference type="Pfam" id="PF14450">
    <property type="entry name" value="FtsA"/>
    <property type="match status" value="1"/>
</dbReference>
<dbReference type="NCBIfam" id="TIGR01174">
    <property type="entry name" value="ftsA"/>
    <property type="match status" value="1"/>
</dbReference>
<dbReference type="HAMAP" id="MF_02033">
    <property type="entry name" value="FtsA"/>
    <property type="match status" value="1"/>
</dbReference>
<evidence type="ECO:0000256" key="7">
    <source>
        <dbReference type="SAM" id="Coils"/>
    </source>
</evidence>
<proteinExistence type="inferred from homology"/>
<dbReference type="SUPFAM" id="SSF53067">
    <property type="entry name" value="Actin-like ATPase domain"/>
    <property type="match status" value="2"/>
</dbReference>
<evidence type="ECO:0000313" key="11">
    <source>
        <dbReference type="Proteomes" id="UP001146670"/>
    </source>
</evidence>
<dbReference type="CDD" id="cd24048">
    <property type="entry name" value="ASKHA_NBD_FtsA"/>
    <property type="match status" value="1"/>
</dbReference>
<dbReference type="AlphaFoldDB" id="A0A9X3JF05"/>
<dbReference type="Gene3D" id="3.30.1490.110">
    <property type="match status" value="1"/>
</dbReference>
<feature type="region of interest" description="Disordered" evidence="8">
    <location>
        <begin position="384"/>
        <end position="445"/>
    </location>
</feature>
<gene>
    <name evidence="5 10" type="primary">ftsA</name>
    <name evidence="10" type="ORF">OW157_05355</name>
</gene>
<comment type="subcellular location">
    <subcellularLocation>
        <location evidence="5">Cell membrane</location>
        <topology evidence="5">Peripheral membrane protein</topology>
        <orientation evidence="5">Cytoplasmic side</orientation>
    </subcellularLocation>
    <text evidence="5">Localizes to the Z ring in an FtsZ-dependent manner. Targeted to the membrane through a conserved C-terminal amphipathic helix.</text>
</comment>
<feature type="domain" description="SHS2" evidence="9">
    <location>
        <begin position="7"/>
        <end position="194"/>
    </location>
</feature>
<evidence type="ECO:0000256" key="2">
    <source>
        <dbReference type="ARBA" id="ARBA00022618"/>
    </source>
</evidence>
<evidence type="ECO:0000256" key="1">
    <source>
        <dbReference type="ARBA" id="ARBA00022475"/>
    </source>
</evidence>
<evidence type="ECO:0000256" key="3">
    <source>
        <dbReference type="ARBA" id="ARBA00023136"/>
    </source>
</evidence>
<evidence type="ECO:0000313" key="10">
    <source>
        <dbReference type="EMBL" id="MCZ0725997.1"/>
    </source>
</evidence>
<comment type="similarity">
    <text evidence="5 6">Belongs to the FtsA/MreB family.</text>
</comment>
<keyword evidence="1 5" id="KW-1003">Cell membrane</keyword>
<dbReference type="Gene3D" id="3.30.420.40">
    <property type="match status" value="2"/>
</dbReference>
<dbReference type="InterPro" id="IPR050696">
    <property type="entry name" value="FtsA/MreB"/>
</dbReference>
<dbReference type="InterPro" id="IPR043129">
    <property type="entry name" value="ATPase_NBD"/>
</dbReference>
<dbReference type="GO" id="GO:0009898">
    <property type="term" value="C:cytoplasmic side of plasma membrane"/>
    <property type="evidence" value="ECO:0007669"/>
    <property type="project" value="UniProtKB-UniRule"/>
</dbReference>
<organism evidence="10 11">
    <name type="scientific">Aerococcus kribbianus</name>
    <dbReference type="NCBI Taxonomy" id="2999064"/>
    <lineage>
        <taxon>Bacteria</taxon>
        <taxon>Bacillati</taxon>
        <taxon>Bacillota</taxon>
        <taxon>Bacilli</taxon>
        <taxon>Lactobacillales</taxon>
        <taxon>Aerococcaceae</taxon>
        <taxon>Aerococcus</taxon>
    </lineage>
</organism>
<evidence type="ECO:0000256" key="6">
    <source>
        <dbReference type="PIRNR" id="PIRNR003101"/>
    </source>
</evidence>
<dbReference type="FunFam" id="3.30.1490.110:FF:000003">
    <property type="entry name" value="Cell division protein FtsA"/>
    <property type="match status" value="1"/>
</dbReference>
<keyword evidence="3 5" id="KW-0472">Membrane</keyword>
<dbReference type="SMART" id="SM00842">
    <property type="entry name" value="FtsA"/>
    <property type="match status" value="1"/>
</dbReference>
<keyword evidence="11" id="KW-1185">Reference proteome</keyword>
<dbReference type="GO" id="GO:0043093">
    <property type="term" value="P:FtsZ-dependent cytokinesis"/>
    <property type="evidence" value="ECO:0007669"/>
    <property type="project" value="UniProtKB-UniRule"/>
</dbReference>
<feature type="compositionally biased region" description="Polar residues" evidence="8">
    <location>
        <begin position="399"/>
        <end position="412"/>
    </location>
</feature>
<accession>A0A9X3JF05</accession>
<dbReference type="PANTHER" id="PTHR32432">
    <property type="entry name" value="CELL DIVISION PROTEIN FTSA-RELATED"/>
    <property type="match status" value="1"/>
</dbReference>
<sequence length="461" mass="50577">MVQPEIYVSLDIGTTSIKVVVAEYMNQQLNVIGVGSEKSEGLSRGVIVDIDKTVAAIQKAIKQAEQKSNQEISQVIVGVPSNQVNIEPCYGMIAVASENREITDTDIANVFQAAKVRAVPPEREIISVIPEEFIVDGFDGIKDPRGMIGVRLELYADLVTGPKTLIHNIKRCVNKAGLDISEFVVQPYANAYAALSQSEREFGTILIDMGGGQTSVSVFHDNLLKFSYVDHEGGEYVTKDISTILNTTIDNAERIKREFGYALPADTSESELFPVETIGKREPVRIDEHYLSEIIEARLRQIFETIKHPLDQIEAFALPGGVVITGGAATLPGALDLAEEVLGVEVRAYVPDYVGLRNPVYTTAVGLIEYGARLDDIHHVAQKYDQNTQTSHHKEKTSQMRSIASEPNQELSQAGFDEPAPTQSLSPHHTEDHSSVAPVKEEGADEGLLQKAKDFFDELFS</sequence>
<comment type="function">
    <text evidence="5 6">Cell division protein that is involved in the assembly of the Z ring. May serve as a membrane anchor for the Z ring.</text>
</comment>
<feature type="compositionally biased region" description="Basic and acidic residues" evidence="8">
    <location>
        <begin position="428"/>
        <end position="442"/>
    </location>
</feature>
<comment type="caution">
    <text evidence="10">The sequence shown here is derived from an EMBL/GenBank/DDBJ whole genome shotgun (WGS) entry which is preliminary data.</text>
</comment>
<dbReference type="InterPro" id="IPR003494">
    <property type="entry name" value="SHS2_FtsA"/>
</dbReference>
<evidence type="ECO:0000256" key="8">
    <source>
        <dbReference type="SAM" id="MobiDB-lite"/>
    </source>
</evidence>
<evidence type="ECO:0000256" key="5">
    <source>
        <dbReference type="HAMAP-Rule" id="MF_02033"/>
    </source>
</evidence>
<keyword evidence="7" id="KW-0175">Coiled coil</keyword>
<keyword evidence="4 5" id="KW-0131">Cell cycle</keyword>
<dbReference type="InterPro" id="IPR020823">
    <property type="entry name" value="Cell_div_FtsA"/>
</dbReference>
<protein>
    <recommendedName>
        <fullName evidence="5 6">Cell division protein FtsA</fullName>
    </recommendedName>
</protein>
<dbReference type="RefSeq" id="WP_268752327.1">
    <property type="nucleotide sequence ID" value="NZ_JAPRFQ010000002.1"/>
</dbReference>
<feature type="coiled-coil region" evidence="7">
    <location>
        <begin position="47"/>
        <end position="74"/>
    </location>
</feature>
<comment type="subunit">
    <text evidence="5">Self-interacts. Interacts with FtsZ.</text>
</comment>
<dbReference type="EMBL" id="JAPRFR010000002">
    <property type="protein sequence ID" value="MCZ0725997.1"/>
    <property type="molecule type" value="Genomic_DNA"/>
</dbReference>
<dbReference type="Pfam" id="PF02491">
    <property type="entry name" value="SHS2_FTSA"/>
    <property type="match status" value="1"/>
</dbReference>
<name>A0A9X3JF05_9LACT</name>
<evidence type="ECO:0000259" key="9">
    <source>
        <dbReference type="SMART" id="SM00842"/>
    </source>
</evidence>
<dbReference type="PANTHER" id="PTHR32432:SF4">
    <property type="entry name" value="CELL DIVISION PROTEIN FTSA"/>
    <property type="match status" value="1"/>
</dbReference>
<dbReference type="PIRSF" id="PIRSF003101">
    <property type="entry name" value="FtsA"/>
    <property type="match status" value="1"/>
</dbReference>
<keyword evidence="2 5" id="KW-0132">Cell division</keyword>
<reference evidence="10" key="1">
    <citation type="submission" date="2022-12" db="EMBL/GenBank/DDBJ databases">
        <title>Description and comparative metabolic analysis of Aerococcus sp. nov., isolated from the feces of a pig.</title>
        <authorList>
            <person name="Chang Y.-H."/>
        </authorList>
    </citation>
    <scope>NUCLEOTIDE SEQUENCE</scope>
    <source>
        <strain evidence="10">YH-aer222</strain>
    </source>
</reference>
<dbReference type="Proteomes" id="UP001146670">
    <property type="component" value="Unassembled WGS sequence"/>
</dbReference>